<dbReference type="EMBL" id="CP018477">
    <property type="protein sequence ID" value="ASV73605.1"/>
    <property type="molecule type" value="Genomic_DNA"/>
</dbReference>
<evidence type="ECO:0000313" key="1">
    <source>
        <dbReference type="EMBL" id="ASV73605.1"/>
    </source>
</evidence>
<proteinExistence type="predicted"/>
<evidence type="ECO:0000313" key="2">
    <source>
        <dbReference type="Proteomes" id="UP000215086"/>
    </source>
</evidence>
<dbReference type="Proteomes" id="UP000215086">
    <property type="component" value="Chromosome"/>
</dbReference>
<protein>
    <submittedName>
        <fullName evidence="1">Uncharacterized protein</fullName>
    </submittedName>
</protein>
<gene>
    <name evidence="1" type="ORF">THTE_1003</name>
</gene>
<name>A0A286RCD2_9BACT</name>
<dbReference type="AlphaFoldDB" id="A0A286RCD2"/>
<dbReference type="KEGG" id="ttf:THTE_1003"/>
<keyword evidence="2" id="KW-1185">Reference proteome</keyword>
<reference evidence="1 2" key="1">
    <citation type="journal article" name="Front. Microbiol.">
        <title>Sugar Metabolism of the First Thermophilic Planctomycete Thermogutta terrifontis: Comparative Genomic and Transcriptomic Approaches.</title>
        <authorList>
            <person name="Elcheninov A.G."/>
            <person name="Menzel P."/>
            <person name="Gudbergsdottir S.R."/>
            <person name="Slesarev A.I."/>
            <person name="Kadnikov V.V."/>
            <person name="Krogh A."/>
            <person name="Bonch-Osmolovskaya E.A."/>
            <person name="Peng X."/>
            <person name="Kublanov I.V."/>
        </authorList>
    </citation>
    <scope>NUCLEOTIDE SEQUENCE [LARGE SCALE GENOMIC DNA]</scope>
    <source>
        <strain evidence="1 2">R1</strain>
    </source>
</reference>
<accession>A0A286RCD2</accession>
<sequence>MYVFSAETLWRNQKPREIHHLRGKSRGFLAYCVSAGAGTRTPDTRIMIPLL</sequence>
<organism evidence="1 2">
    <name type="scientific">Thermogutta terrifontis</name>
    <dbReference type="NCBI Taxonomy" id="1331910"/>
    <lineage>
        <taxon>Bacteria</taxon>
        <taxon>Pseudomonadati</taxon>
        <taxon>Planctomycetota</taxon>
        <taxon>Planctomycetia</taxon>
        <taxon>Pirellulales</taxon>
        <taxon>Thermoguttaceae</taxon>
        <taxon>Thermogutta</taxon>
    </lineage>
</organism>